<sequence length="158" mass="18003">GVESESSRQKQRSTAQREHKKDNKQRATKIILHSMPGNKVVEEIFLDTSNSTDTKNKPEQHFVEDFKSSTPEQEQKKQLESKKEVKRDILKDKSIHNAVIDGDIDTVKDLLHHFPEMKDTRDDKGWTPLHVAATSGNMEILRWLVTSDSDINAETPAG</sequence>
<proteinExistence type="predicted"/>
<organism evidence="5">
    <name type="scientific">Arion vulgaris</name>
    <dbReference type="NCBI Taxonomy" id="1028688"/>
    <lineage>
        <taxon>Eukaryota</taxon>
        <taxon>Metazoa</taxon>
        <taxon>Spiralia</taxon>
        <taxon>Lophotrochozoa</taxon>
        <taxon>Mollusca</taxon>
        <taxon>Gastropoda</taxon>
        <taxon>Heterobranchia</taxon>
        <taxon>Euthyneura</taxon>
        <taxon>Panpulmonata</taxon>
        <taxon>Eupulmonata</taxon>
        <taxon>Stylommatophora</taxon>
        <taxon>Helicina</taxon>
        <taxon>Arionoidea</taxon>
        <taxon>Arionidae</taxon>
        <taxon>Arion</taxon>
    </lineage>
</organism>
<evidence type="ECO:0000256" key="4">
    <source>
        <dbReference type="SAM" id="MobiDB-lite"/>
    </source>
</evidence>
<dbReference type="SUPFAM" id="SSF48403">
    <property type="entry name" value="Ankyrin repeat"/>
    <property type="match status" value="1"/>
</dbReference>
<dbReference type="PANTHER" id="PTHR24201">
    <property type="entry name" value="ANK_REP_REGION DOMAIN-CONTAINING PROTEIN"/>
    <property type="match status" value="1"/>
</dbReference>
<evidence type="ECO:0000256" key="2">
    <source>
        <dbReference type="ARBA" id="ARBA00023043"/>
    </source>
</evidence>
<gene>
    <name evidence="5" type="primary">ORF75902</name>
</gene>
<accession>A0A0B6ZQL2</accession>
<keyword evidence="1" id="KW-0677">Repeat</keyword>
<feature type="compositionally biased region" description="Basic and acidic residues" evidence="4">
    <location>
        <begin position="15"/>
        <end position="25"/>
    </location>
</feature>
<keyword evidence="2 3" id="KW-0040">ANK repeat</keyword>
<dbReference type="PANTHER" id="PTHR24201:SF2">
    <property type="entry name" value="ANKYRIN REPEAT DOMAIN-CONTAINING PROTEIN 42"/>
    <property type="match status" value="1"/>
</dbReference>
<protein>
    <submittedName>
        <fullName evidence="5">Uncharacterized protein</fullName>
    </submittedName>
</protein>
<feature type="region of interest" description="Disordered" evidence="4">
    <location>
        <begin position="49"/>
        <end position="84"/>
    </location>
</feature>
<evidence type="ECO:0000256" key="1">
    <source>
        <dbReference type="ARBA" id="ARBA00022737"/>
    </source>
</evidence>
<dbReference type="SMART" id="SM00248">
    <property type="entry name" value="ANK"/>
    <property type="match status" value="2"/>
</dbReference>
<name>A0A0B6ZQL2_9EUPU</name>
<dbReference type="EMBL" id="HACG01023993">
    <property type="protein sequence ID" value="CEK70858.1"/>
    <property type="molecule type" value="Transcribed_RNA"/>
</dbReference>
<dbReference type="Pfam" id="PF13637">
    <property type="entry name" value="Ank_4"/>
    <property type="match status" value="1"/>
</dbReference>
<dbReference type="InterPro" id="IPR050776">
    <property type="entry name" value="Ank_Repeat/CDKN_Inhibitor"/>
</dbReference>
<dbReference type="PROSITE" id="PS50088">
    <property type="entry name" value="ANK_REPEAT"/>
    <property type="match status" value="1"/>
</dbReference>
<feature type="non-terminal residue" evidence="5">
    <location>
        <position position="158"/>
    </location>
</feature>
<dbReference type="InterPro" id="IPR036770">
    <property type="entry name" value="Ankyrin_rpt-contain_sf"/>
</dbReference>
<dbReference type="InterPro" id="IPR002110">
    <property type="entry name" value="Ankyrin_rpt"/>
</dbReference>
<dbReference type="Gene3D" id="1.25.40.20">
    <property type="entry name" value="Ankyrin repeat-containing domain"/>
    <property type="match status" value="1"/>
</dbReference>
<feature type="region of interest" description="Disordered" evidence="4">
    <location>
        <begin position="1"/>
        <end position="33"/>
    </location>
</feature>
<dbReference type="PROSITE" id="PS50297">
    <property type="entry name" value="ANK_REP_REGION"/>
    <property type="match status" value="1"/>
</dbReference>
<feature type="compositionally biased region" description="Basic and acidic residues" evidence="4">
    <location>
        <begin position="54"/>
        <end position="84"/>
    </location>
</feature>
<evidence type="ECO:0000256" key="3">
    <source>
        <dbReference type="PROSITE-ProRule" id="PRU00023"/>
    </source>
</evidence>
<feature type="non-terminal residue" evidence="5">
    <location>
        <position position="1"/>
    </location>
</feature>
<evidence type="ECO:0000313" key="5">
    <source>
        <dbReference type="EMBL" id="CEK70858.1"/>
    </source>
</evidence>
<reference evidence="5" key="1">
    <citation type="submission" date="2014-12" db="EMBL/GenBank/DDBJ databases">
        <title>Insight into the proteome of Arion vulgaris.</title>
        <authorList>
            <person name="Aradska J."/>
            <person name="Bulat T."/>
            <person name="Smidak R."/>
            <person name="Sarate P."/>
            <person name="Gangsoo J."/>
            <person name="Sialana F."/>
            <person name="Bilban M."/>
            <person name="Lubec G."/>
        </authorList>
    </citation>
    <scope>NUCLEOTIDE SEQUENCE</scope>
    <source>
        <tissue evidence="5">Skin</tissue>
    </source>
</reference>
<feature type="repeat" description="ANK" evidence="3">
    <location>
        <begin position="124"/>
        <end position="156"/>
    </location>
</feature>
<dbReference type="AlphaFoldDB" id="A0A0B6ZQL2"/>